<evidence type="ECO:0000256" key="8">
    <source>
        <dbReference type="SAM" id="Phobius"/>
    </source>
</evidence>
<dbReference type="EMBL" id="QRJE01000014">
    <property type="protein sequence ID" value="RHH11834.1"/>
    <property type="molecule type" value="Genomic_DNA"/>
</dbReference>
<dbReference type="GO" id="GO:0015744">
    <property type="term" value="P:succinate transport"/>
    <property type="evidence" value="ECO:0007669"/>
    <property type="project" value="TreeGrafter"/>
</dbReference>
<evidence type="ECO:0000256" key="7">
    <source>
        <dbReference type="ARBA" id="ARBA00034125"/>
    </source>
</evidence>
<keyword evidence="4 8" id="KW-0812">Transmembrane</keyword>
<dbReference type="Pfam" id="PF12821">
    <property type="entry name" value="ThrE_2"/>
    <property type="match status" value="1"/>
</dbReference>
<comment type="similarity">
    <text evidence="7">Belongs to the ThrE exporter (TC 2.A.79) family.</text>
</comment>
<dbReference type="AlphaFoldDB" id="A0A081TY57"/>
<organism evidence="13 14">
    <name type="scientific">Bacteroides fragilis</name>
    <dbReference type="NCBI Taxonomy" id="817"/>
    <lineage>
        <taxon>Bacteria</taxon>
        <taxon>Pseudomonadati</taxon>
        <taxon>Bacteroidota</taxon>
        <taxon>Bacteroidia</taxon>
        <taxon>Bacteroidales</taxon>
        <taxon>Bacteroidaceae</taxon>
        <taxon>Bacteroides</taxon>
    </lineage>
</organism>
<reference evidence="10" key="2">
    <citation type="submission" date="2022-12" db="EMBL/GenBank/DDBJ databases">
        <title>Development of a Multilocus Sequence Typing Scheme for Bacteroides fragilis Based on Whole Genome Sequencing Data and Clinical Application.</title>
        <authorList>
            <person name="Nielsen F.D."/>
            <person name="Justesen U.S."/>
        </authorList>
    </citation>
    <scope>NUCLEOTIDE SEQUENCE</scope>
    <source>
        <strain evidence="10">BF_BC_ODE_DK_2015_2</strain>
    </source>
</reference>
<name>A0A081TY57_BACFG</name>
<evidence type="ECO:0000256" key="3">
    <source>
        <dbReference type="ARBA" id="ARBA00022519"/>
    </source>
</evidence>
<proteinExistence type="inferred from homology"/>
<feature type="transmembrane region" description="Helical" evidence="8">
    <location>
        <begin position="58"/>
        <end position="78"/>
    </location>
</feature>
<dbReference type="Proteomes" id="UP001075704">
    <property type="component" value="Unassembled WGS sequence"/>
</dbReference>
<dbReference type="RefSeq" id="WP_005806704.1">
    <property type="nucleotide sequence ID" value="NZ_CAXSXC010000011.1"/>
</dbReference>
<evidence type="ECO:0000313" key="12">
    <source>
        <dbReference type="EMBL" id="RGY69328.1"/>
    </source>
</evidence>
<dbReference type="InterPro" id="IPR050539">
    <property type="entry name" value="ThrE_Dicarb/AminoAcid_Exp"/>
</dbReference>
<evidence type="ECO:0000256" key="1">
    <source>
        <dbReference type="ARBA" id="ARBA00004651"/>
    </source>
</evidence>
<evidence type="ECO:0000313" key="16">
    <source>
        <dbReference type="Proteomes" id="UP000286270"/>
    </source>
</evidence>
<accession>A0A081TY57</accession>
<evidence type="ECO:0000313" key="13">
    <source>
        <dbReference type="EMBL" id="RHH11834.1"/>
    </source>
</evidence>
<dbReference type="EMBL" id="QSDG01000006">
    <property type="protein sequence ID" value="RGY69328.1"/>
    <property type="molecule type" value="Genomic_DNA"/>
</dbReference>
<evidence type="ECO:0000256" key="5">
    <source>
        <dbReference type="ARBA" id="ARBA00022989"/>
    </source>
</evidence>
<sequence>MMNIEFITAIILDGAFAAIAAIGFAIISNPPRKAILISAFLAAVGHGLRYFLMHTHLFTMDIATASFFAAVSIGLLAIPFAKAIHCPAEVFSFPSLLPMIPGMFAYKSILALTKFMQTKDETASLQYLVDFFHNGSTTIFVLFALVVGAAVPVFIFHRQSFTATRLLKKLVKKG</sequence>
<keyword evidence="2" id="KW-1003">Cell membrane</keyword>
<dbReference type="EMBL" id="JAPUAC010000007">
    <property type="protein sequence ID" value="MCZ2654823.1"/>
    <property type="molecule type" value="Genomic_DNA"/>
</dbReference>
<dbReference type="EMBL" id="QRZH01000025">
    <property type="protein sequence ID" value="RGV48341.1"/>
    <property type="molecule type" value="Genomic_DNA"/>
</dbReference>
<feature type="transmembrane region" description="Helical" evidence="8">
    <location>
        <begin position="131"/>
        <end position="156"/>
    </location>
</feature>
<evidence type="ECO:0000259" key="9">
    <source>
        <dbReference type="Pfam" id="PF12821"/>
    </source>
</evidence>
<reference evidence="14 15" key="1">
    <citation type="submission" date="2018-08" db="EMBL/GenBank/DDBJ databases">
        <title>A genome reference for cultivated species of the human gut microbiota.</title>
        <authorList>
            <person name="Zou Y."/>
            <person name="Xue W."/>
            <person name="Luo G."/>
        </authorList>
    </citation>
    <scope>NUCLEOTIDE SEQUENCE [LARGE SCALE GENOMIC DNA]</scope>
    <source>
        <strain evidence="11 16">AF14-26</strain>
        <strain evidence="13 14">AM18-6</strain>
        <strain evidence="12 15">OF01-1</strain>
    </source>
</reference>
<comment type="caution">
    <text evidence="13">The sequence shown here is derived from an EMBL/GenBank/DDBJ whole genome shotgun (WGS) entry which is preliminary data.</text>
</comment>
<evidence type="ECO:0000256" key="2">
    <source>
        <dbReference type="ARBA" id="ARBA00022475"/>
    </source>
</evidence>
<evidence type="ECO:0000256" key="4">
    <source>
        <dbReference type="ARBA" id="ARBA00022692"/>
    </source>
</evidence>
<keyword evidence="3" id="KW-0997">Cell inner membrane</keyword>
<feature type="domain" description="Threonine/Serine exporter ThrE" evidence="9">
    <location>
        <begin position="15"/>
        <end position="154"/>
    </location>
</feature>
<dbReference type="Proteomes" id="UP000284614">
    <property type="component" value="Unassembled WGS sequence"/>
</dbReference>
<evidence type="ECO:0000313" key="10">
    <source>
        <dbReference type="EMBL" id="MCZ2654823.1"/>
    </source>
</evidence>
<dbReference type="InterPro" id="IPR024528">
    <property type="entry name" value="ThrE_2"/>
</dbReference>
<feature type="transmembrane region" description="Helical" evidence="8">
    <location>
        <begin position="90"/>
        <end position="111"/>
    </location>
</feature>
<comment type="subcellular location">
    <subcellularLocation>
        <location evidence="1">Cell membrane</location>
        <topology evidence="1">Multi-pass membrane protein</topology>
    </subcellularLocation>
</comment>
<dbReference type="GO" id="GO:0005886">
    <property type="term" value="C:plasma membrane"/>
    <property type="evidence" value="ECO:0007669"/>
    <property type="project" value="UniProtKB-SubCell"/>
</dbReference>
<evidence type="ECO:0000313" key="11">
    <source>
        <dbReference type="EMBL" id="RGV48341.1"/>
    </source>
</evidence>
<gene>
    <name evidence="13" type="ORF">DW228_10120</name>
    <name evidence="11" type="ORF">DWW08_20735</name>
    <name evidence="12" type="ORF">DXA27_08285</name>
    <name evidence="10" type="ORF">O1422_11690</name>
</gene>
<keyword evidence="5 8" id="KW-1133">Transmembrane helix</keyword>
<dbReference type="Proteomes" id="UP000286270">
    <property type="component" value="Unassembled WGS sequence"/>
</dbReference>
<dbReference type="PANTHER" id="PTHR34390">
    <property type="entry name" value="UPF0442 PROTEIN YJJB-RELATED"/>
    <property type="match status" value="1"/>
</dbReference>
<evidence type="ECO:0000313" key="15">
    <source>
        <dbReference type="Proteomes" id="UP000284614"/>
    </source>
</evidence>
<protein>
    <submittedName>
        <fullName evidence="10 13">Threonine/serine exporter</fullName>
    </submittedName>
</protein>
<feature type="transmembrane region" description="Helical" evidence="8">
    <location>
        <begin position="6"/>
        <end position="27"/>
    </location>
</feature>
<evidence type="ECO:0000313" key="14">
    <source>
        <dbReference type="Proteomes" id="UP000266644"/>
    </source>
</evidence>
<evidence type="ECO:0000256" key="6">
    <source>
        <dbReference type="ARBA" id="ARBA00023136"/>
    </source>
</evidence>
<feature type="transmembrane region" description="Helical" evidence="8">
    <location>
        <begin position="34"/>
        <end position="52"/>
    </location>
</feature>
<keyword evidence="6 8" id="KW-0472">Membrane</keyword>
<dbReference type="PANTHER" id="PTHR34390:SF1">
    <property type="entry name" value="SUCCINATE TRANSPORTER SUBUNIT YJJB-RELATED"/>
    <property type="match status" value="1"/>
</dbReference>
<dbReference type="Proteomes" id="UP000266644">
    <property type="component" value="Unassembled WGS sequence"/>
</dbReference>